<protein>
    <submittedName>
        <fullName evidence="2">Nuclease</fullName>
    </submittedName>
</protein>
<keyword evidence="1" id="KW-0812">Transmembrane</keyword>
<keyword evidence="1" id="KW-1133">Transmembrane helix</keyword>
<organism evidence="2 3">
    <name type="scientific">Sphingobium cyanobacteriorum</name>
    <dbReference type="NCBI Taxonomy" id="3063954"/>
    <lineage>
        <taxon>Bacteria</taxon>
        <taxon>Pseudomonadati</taxon>
        <taxon>Pseudomonadota</taxon>
        <taxon>Alphaproteobacteria</taxon>
        <taxon>Sphingomonadales</taxon>
        <taxon>Sphingomonadaceae</taxon>
        <taxon>Sphingobium</taxon>
    </lineage>
</organism>
<feature type="transmembrane region" description="Helical" evidence="1">
    <location>
        <begin position="29"/>
        <end position="49"/>
    </location>
</feature>
<dbReference type="InterPro" id="IPR035437">
    <property type="entry name" value="SNase_OB-fold_sf"/>
</dbReference>
<evidence type="ECO:0000313" key="2">
    <source>
        <dbReference type="EMBL" id="MDO7834484.1"/>
    </source>
</evidence>
<dbReference type="Proteomes" id="UP001176471">
    <property type="component" value="Unassembled WGS sequence"/>
</dbReference>
<sequence length="181" mass="19193">MARNLYDVGDRPDETGAWLNDKQEERARVVPVGMILAALALAAGVMFLLKDALPGAGQRGGADGPATISATFALCDDPGGDACVLSADTYAWRGRRYHLSDLSVPSLTAPLCEREGARARQGRAALATMMNGGAFEAVPDPTDPDPASRILTRDGVSLSQLMILKGHARPWSRTAIDWCAD</sequence>
<reference evidence="2" key="1">
    <citation type="submission" date="2023-07" db="EMBL/GenBank/DDBJ databases">
        <title>Bacterial whole genome sequence for Sphingobium sp. HBC34.</title>
        <authorList>
            <person name="Le V."/>
            <person name="Ko S.-R."/>
            <person name="Ahn C.-Y."/>
            <person name="Oh H.-M."/>
        </authorList>
    </citation>
    <scope>NUCLEOTIDE SEQUENCE</scope>
    <source>
        <strain evidence="2">HBC34</strain>
    </source>
</reference>
<evidence type="ECO:0000313" key="3">
    <source>
        <dbReference type="Proteomes" id="UP001176471"/>
    </source>
</evidence>
<dbReference type="SUPFAM" id="SSF50199">
    <property type="entry name" value="Staphylococcal nuclease"/>
    <property type="match status" value="1"/>
</dbReference>
<keyword evidence="3" id="KW-1185">Reference proteome</keyword>
<name>A0ABT8ZIX4_9SPHN</name>
<dbReference type="EMBL" id="JAUQOM010000002">
    <property type="protein sequence ID" value="MDO7834484.1"/>
    <property type="molecule type" value="Genomic_DNA"/>
</dbReference>
<dbReference type="RefSeq" id="WP_304534986.1">
    <property type="nucleotide sequence ID" value="NZ_JAUQOM010000002.1"/>
</dbReference>
<accession>A0ABT8ZIX4</accession>
<gene>
    <name evidence="2" type="ORF">Q4610_05440</name>
</gene>
<comment type="caution">
    <text evidence="2">The sequence shown here is derived from an EMBL/GenBank/DDBJ whole genome shotgun (WGS) entry which is preliminary data.</text>
</comment>
<keyword evidence="1" id="KW-0472">Membrane</keyword>
<evidence type="ECO:0000256" key="1">
    <source>
        <dbReference type="SAM" id="Phobius"/>
    </source>
</evidence>
<proteinExistence type="predicted"/>